<feature type="domain" description="HTH cro/C1-type" evidence="1">
    <location>
        <begin position="10"/>
        <end position="63"/>
    </location>
</feature>
<dbReference type="SMART" id="SM00530">
    <property type="entry name" value="HTH_XRE"/>
    <property type="match status" value="1"/>
</dbReference>
<name>A0A1H3L4Q1_9FIRM</name>
<organism evidence="2 3">
    <name type="scientific">Lachnobacterium bovis DSM 14045</name>
    <dbReference type="NCBI Taxonomy" id="1122142"/>
    <lineage>
        <taxon>Bacteria</taxon>
        <taxon>Bacillati</taxon>
        <taxon>Bacillota</taxon>
        <taxon>Clostridia</taxon>
        <taxon>Lachnospirales</taxon>
        <taxon>Lachnospiraceae</taxon>
        <taxon>Lachnobacterium</taxon>
    </lineage>
</organism>
<dbReference type="InterPro" id="IPR010982">
    <property type="entry name" value="Lambda_DNA-bd_dom_sf"/>
</dbReference>
<dbReference type="OrthoDB" id="1855220at2"/>
<dbReference type="STRING" id="1122142.SAMN02910414_01903"/>
<dbReference type="GO" id="GO:0003677">
    <property type="term" value="F:DNA binding"/>
    <property type="evidence" value="ECO:0007669"/>
    <property type="project" value="InterPro"/>
</dbReference>
<dbReference type="Gene3D" id="1.25.40.10">
    <property type="entry name" value="Tetratricopeptide repeat domain"/>
    <property type="match status" value="1"/>
</dbReference>
<dbReference type="InterPro" id="IPR011990">
    <property type="entry name" value="TPR-like_helical_dom_sf"/>
</dbReference>
<dbReference type="PROSITE" id="PS50943">
    <property type="entry name" value="HTH_CROC1"/>
    <property type="match status" value="1"/>
</dbReference>
<dbReference type="EMBL" id="FNPG01000023">
    <property type="protein sequence ID" value="SDY58928.1"/>
    <property type="molecule type" value="Genomic_DNA"/>
</dbReference>
<reference evidence="2 3" key="1">
    <citation type="submission" date="2016-10" db="EMBL/GenBank/DDBJ databases">
        <authorList>
            <person name="de Groot N.N."/>
        </authorList>
    </citation>
    <scope>NUCLEOTIDE SEQUENCE [LARGE SCALE GENOMIC DNA]</scope>
    <source>
        <strain evidence="2 3">DSM 14045</strain>
    </source>
</reference>
<dbReference type="AlphaFoldDB" id="A0A1H3L4Q1"/>
<dbReference type="Proteomes" id="UP000183918">
    <property type="component" value="Unassembled WGS sequence"/>
</dbReference>
<dbReference type="Pfam" id="PF01381">
    <property type="entry name" value="HTH_3"/>
    <property type="match status" value="1"/>
</dbReference>
<evidence type="ECO:0000259" key="1">
    <source>
        <dbReference type="PROSITE" id="PS50943"/>
    </source>
</evidence>
<keyword evidence="3" id="KW-1185">Reference proteome</keyword>
<dbReference type="InterPro" id="IPR001387">
    <property type="entry name" value="Cro/C1-type_HTH"/>
</dbReference>
<dbReference type="RefSeq" id="WP_074718401.1">
    <property type="nucleotide sequence ID" value="NZ_FNPG01000023.1"/>
</dbReference>
<dbReference type="CDD" id="cd00093">
    <property type="entry name" value="HTH_XRE"/>
    <property type="match status" value="1"/>
</dbReference>
<accession>A0A1H3L4Q1</accession>
<sequence>MPEYNKSEFIKRERNYVKVSQKKLADGICEIETISRYETGKVIPSDTKFFEIMRKLGKDVRRFYIPNGGNEFINMRVQKINDSIYLENLDYVKKNMEEFLKKSEFTIDELQMIERCKLFIEYETNEINLKEYASRLEKIIQLSSPNYFFGKKLEVKYHSKIEIYLLDDLARIMYELRDYENTKQLIIDLDDYYKCGFLQNERRNMCLSFHLRGKLFRKLREYEMSESVLRKGITMCNEIYRDDYLHYFMAELGKLYCEMGKENSEVLKCKGKLYEKIAEFLKREYC</sequence>
<dbReference type="SUPFAM" id="SSF47413">
    <property type="entry name" value="lambda repressor-like DNA-binding domains"/>
    <property type="match status" value="1"/>
</dbReference>
<gene>
    <name evidence="2" type="ORF">SAMN02910414_01903</name>
</gene>
<evidence type="ECO:0000313" key="2">
    <source>
        <dbReference type="EMBL" id="SDY58928.1"/>
    </source>
</evidence>
<evidence type="ECO:0000313" key="3">
    <source>
        <dbReference type="Proteomes" id="UP000183918"/>
    </source>
</evidence>
<protein>
    <submittedName>
        <fullName evidence="2">Helix-turn-helix</fullName>
    </submittedName>
</protein>
<proteinExistence type="predicted"/>